<sequence>MTQASAPHQPPPNPLLEIALTIILPSLVLDKLSTPERLGPLWALVVSLAFPVGFGIWCFIQKKGWNLFSVLGFVTILITGSLGLLKLPAFWFAVKESTIPIIIGLAFPLSHRLGKPLINALIMQPHVINLEAMKAALNTPQRQADYKKALFRASCELGLGMLVSSVLNFFLAMHLLGGKEPATEAFMKGMAKLNWMGMLVIGVPMMVVMLVVFFRLLKQLTRITGLERDDLMNPGTTVRRQVGG</sequence>
<evidence type="ECO:0000313" key="3">
    <source>
        <dbReference type="Proteomes" id="UP000253426"/>
    </source>
</evidence>
<keyword evidence="1" id="KW-1133">Transmembrane helix</keyword>
<evidence type="ECO:0000313" key="2">
    <source>
        <dbReference type="EMBL" id="RBP44274.1"/>
    </source>
</evidence>
<feature type="transmembrane region" description="Helical" evidence="1">
    <location>
        <begin position="196"/>
        <end position="217"/>
    </location>
</feature>
<keyword evidence="3" id="KW-1185">Reference proteome</keyword>
<feature type="transmembrane region" description="Helical" evidence="1">
    <location>
        <begin position="41"/>
        <end position="60"/>
    </location>
</feature>
<reference evidence="2 3" key="1">
    <citation type="submission" date="2018-06" db="EMBL/GenBank/DDBJ databases">
        <title>Genomic Encyclopedia of Type Strains, Phase IV (KMG-IV): sequencing the most valuable type-strain genomes for metagenomic binning, comparative biology and taxonomic classification.</title>
        <authorList>
            <person name="Goeker M."/>
        </authorList>
    </citation>
    <scope>NUCLEOTIDE SEQUENCE [LARGE SCALE GENOMIC DNA]</scope>
    <source>
        <strain evidence="2 3">DSM 25532</strain>
    </source>
</reference>
<keyword evidence="1" id="KW-0812">Transmembrane</keyword>
<organism evidence="2 3">
    <name type="scientific">Roseimicrobium gellanilyticum</name>
    <dbReference type="NCBI Taxonomy" id="748857"/>
    <lineage>
        <taxon>Bacteria</taxon>
        <taxon>Pseudomonadati</taxon>
        <taxon>Verrucomicrobiota</taxon>
        <taxon>Verrucomicrobiia</taxon>
        <taxon>Verrucomicrobiales</taxon>
        <taxon>Verrucomicrobiaceae</taxon>
        <taxon>Roseimicrobium</taxon>
    </lineage>
</organism>
<proteinExistence type="predicted"/>
<keyword evidence="1" id="KW-0472">Membrane</keyword>
<protein>
    <recommendedName>
        <fullName evidence="4">MFS transporter</fullName>
    </recommendedName>
</protein>
<gene>
    <name evidence="2" type="ORF">DES53_10493</name>
</gene>
<dbReference type="AlphaFoldDB" id="A0A366HQ09"/>
<feature type="transmembrane region" description="Helical" evidence="1">
    <location>
        <begin position="67"/>
        <end position="84"/>
    </location>
</feature>
<evidence type="ECO:0008006" key="4">
    <source>
        <dbReference type="Google" id="ProtNLM"/>
    </source>
</evidence>
<dbReference type="Proteomes" id="UP000253426">
    <property type="component" value="Unassembled WGS sequence"/>
</dbReference>
<evidence type="ECO:0000256" key="1">
    <source>
        <dbReference type="SAM" id="Phobius"/>
    </source>
</evidence>
<feature type="transmembrane region" description="Helical" evidence="1">
    <location>
        <begin position="157"/>
        <end position="176"/>
    </location>
</feature>
<name>A0A366HQ09_9BACT</name>
<dbReference type="EMBL" id="QNRR01000004">
    <property type="protein sequence ID" value="RBP44274.1"/>
    <property type="molecule type" value="Genomic_DNA"/>
</dbReference>
<feature type="transmembrane region" description="Helical" evidence="1">
    <location>
        <begin position="90"/>
        <end position="109"/>
    </location>
</feature>
<dbReference type="OrthoDB" id="188353at2"/>
<comment type="caution">
    <text evidence="2">The sequence shown here is derived from an EMBL/GenBank/DDBJ whole genome shotgun (WGS) entry which is preliminary data.</text>
</comment>
<accession>A0A366HQ09</accession>
<dbReference type="NCBIfam" id="NF041646">
    <property type="entry name" value="VC0807_fam"/>
    <property type="match status" value="1"/>
</dbReference>
<dbReference type="RefSeq" id="WP_113958697.1">
    <property type="nucleotide sequence ID" value="NZ_QNRR01000004.1"/>
</dbReference>